<accession>F8AHV0</accession>
<protein>
    <submittedName>
        <fullName evidence="2">Uncharacterized protein</fullName>
    </submittedName>
</protein>
<evidence type="ECO:0000313" key="3">
    <source>
        <dbReference type="Proteomes" id="UP000008386"/>
    </source>
</evidence>
<feature type="compositionally biased region" description="Basic and acidic residues" evidence="1">
    <location>
        <begin position="289"/>
        <end position="298"/>
    </location>
</feature>
<dbReference type="AlphaFoldDB" id="F8AHV0"/>
<organism evidence="2 3">
    <name type="scientific">Pyrococcus yayanosii (strain CH1 / JCM 16557)</name>
    <dbReference type="NCBI Taxonomy" id="529709"/>
    <lineage>
        <taxon>Archaea</taxon>
        <taxon>Methanobacteriati</taxon>
        <taxon>Methanobacteriota</taxon>
        <taxon>Thermococci</taxon>
        <taxon>Thermococcales</taxon>
        <taxon>Thermococcaceae</taxon>
        <taxon>Pyrococcus</taxon>
    </lineage>
</organism>
<dbReference type="EMBL" id="CP002779">
    <property type="protein sequence ID" value="AEH24235.1"/>
    <property type="molecule type" value="Genomic_DNA"/>
</dbReference>
<name>F8AHV0_PYRYC</name>
<evidence type="ECO:0000256" key="1">
    <source>
        <dbReference type="SAM" id="MobiDB-lite"/>
    </source>
</evidence>
<dbReference type="eggNOG" id="arCOG11323">
    <property type="taxonomic scope" value="Archaea"/>
</dbReference>
<proteinExistence type="predicted"/>
<keyword evidence="3" id="KW-1185">Reference proteome</keyword>
<dbReference type="KEGG" id="pya:PYCH_05470"/>
<gene>
    <name evidence="2" type="ordered locus">PYCH_05470</name>
</gene>
<feature type="region of interest" description="Disordered" evidence="1">
    <location>
        <begin position="283"/>
        <end position="304"/>
    </location>
</feature>
<reference evidence="2 3" key="1">
    <citation type="journal article" date="2011" name="J. Bacteriol.">
        <title>Complete genome sequence of the obligate piezophilic hyperthermophilic archaeon Pyrococcus yayanosii CH1.</title>
        <authorList>
            <person name="Jun X."/>
            <person name="Lupeng L."/>
            <person name="Minjuan X."/>
            <person name="Oger P."/>
            <person name="Fengping W."/>
            <person name="Jebbar M."/>
            <person name="Xiang X."/>
        </authorList>
    </citation>
    <scope>NUCLEOTIDE SEQUENCE [LARGE SCALE GENOMIC DNA]</scope>
    <source>
        <strain evidence="3">CH1 / JCM 16557</strain>
    </source>
</reference>
<dbReference type="HOGENOM" id="CLU_914052_0_0_2"/>
<dbReference type="STRING" id="529709.PYCH_05470"/>
<sequence length="304" mass="34678">MECSLTWDELIPADGPLWKALIVPPGHYRIMLGPVNVFSRVHSLKLILAIDGLAKSTIYLLSSDFEGMELEDEPDYTTLISSCRAFNGFFLLTLGLPEDFGVLMKREGDKVTLCYPDDFNLLLPTYSIRKVELPARELGLCMKSAALNALGRLDDRIPEGLRDEYLEWKRRIMEYISASKYWGLYRIVTAFPPSSGRYSQEVISIFAFSFFPQDGDRGFPMLVLGDRPVFISETPVTLDEFMSSLKALQSMDAFPKKLWDLKIRVEGEWVCLTLRSGREVQVTRKKTRRDNPDFHPEPKSGSQQ</sequence>
<dbReference type="Proteomes" id="UP000008386">
    <property type="component" value="Chromosome"/>
</dbReference>
<evidence type="ECO:0000313" key="2">
    <source>
        <dbReference type="EMBL" id="AEH24235.1"/>
    </source>
</evidence>